<keyword evidence="1" id="KW-0812">Transmembrane</keyword>
<dbReference type="InterPro" id="IPR013783">
    <property type="entry name" value="Ig-like_fold"/>
</dbReference>
<evidence type="ECO:0000259" key="2">
    <source>
        <dbReference type="Pfam" id="PF01833"/>
    </source>
</evidence>
<dbReference type="EMBL" id="BAAARW010000023">
    <property type="protein sequence ID" value="GAA2439080.1"/>
    <property type="molecule type" value="Genomic_DNA"/>
</dbReference>
<evidence type="ECO:0000313" key="4">
    <source>
        <dbReference type="Proteomes" id="UP001501231"/>
    </source>
</evidence>
<feature type="transmembrane region" description="Helical" evidence="1">
    <location>
        <begin position="18"/>
        <end position="40"/>
    </location>
</feature>
<name>A0ABP5X0I4_9ACTN</name>
<feature type="transmembrane region" description="Helical" evidence="1">
    <location>
        <begin position="109"/>
        <end position="131"/>
    </location>
</feature>
<protein>
    <recommendedName>
        <fullName evidence="2">IPT/TIG domain-containing protein</fullName>
    </recommendedName>
</protein>
<keyword evidence="4" id="KW-1185">Reference proteome</keyword>
<dbReference type="Proteomes" id="UP001501231">
    <property type="component" value="Unassembled WGS sequence"/>
</dbReference>
<dbReference type="InterPro" id="IPR014756">
    <property type="entry name" value="Ig_E-set"/>
</dbReference>
<sequence length="270" mass="28052">MAGGESAVGSEYARTRDIVLIAVILLLFTSGLVVVLVQAWPPAPQIGRDGRPEAPVNVVAVRLFGWAPRLTREECLFVTVLAAGAIGGVVHSLRSLYWYVGNRSLRRSWLMMYLFLPLIGALLALMVYLVLRGGLTSPAGGSSDVNPYGVTAVAALVGLFSQETAEKLRAVFATLLSPAQAGRDQALPPQVHSVEPGAAPVGGMVVIRGVGLGSASGVRFGGVDAPVTDVTDTRLQTIVPPGATTGRLTVITPSGSATGPTDFTVEEPVV</sequence>
<dbReference type="InterPro" id="IPR002909">
    <property type="entry name" value="IPT_dom"/>
</dbReference>
<feature type="domain" description="IPT/TIG" evidence="2">
    <location>
        <begin position="189"/>
        <end position="264"/>
    </location>
</feature>
<evidence type="ECO:0000256" key="1">
    <source>
        <dbReference type="SAM" id="Phobius"/>
    </source>
</evidence>
<proteinExistence type="predicted"/>
<dbReference type="SUPFAM" id="SSF81296">
    <property type="entry name" value="E set domains"/>
    <property type="match status" value="1"/>
</dbReference>
<accession>A0ABP5X0I4</accession>
<dbReference type="Pfam" id="PF01833">
    <property type="entry name" value="TIG"/>
    <property type="match status" value="1"/>
</dbReference>
<keyword evidence="1" id="KW-1133">Transmembrane helix</keyword>
<comment type="caution">
    <text evidence="3">The sequence shown here is derived from an EMBL/GenBank/DDBJ whole genome shotgun (WGS) entry which is preliminary data.</text>
</comment>
<feature type="transmembrane region" description="Helical" evidence="1">
    <location>
        <begin position="76"/>
        <end position="97"/>
    </location>
</feature>
<evidence type="ECO:0000313" key="3">
    <source>
        <dbReference type="EMBL" id="GAA2439080.1"/>
    </source>
</evidence>
<keyword evidence="1" id="KW-0472">Membrane</keyword>
<gene>
    <name evidence="3" type="ORF">GCM10010191_63000</name>
</gene>
<dbReference type="Gene3D" id="2.60.40.10">
    <property type="entry name" value="Immunoglobulins"/>
    <property type="match status" value="1"/>
</dbReference>
<dbReference type="RefSeq" id="WP_344593869.1">
    <property type="nucleotide sequence ID" value="NZ_BAAARW010000023.1"/>
</dbReference>
<organism evidence="3 4">
    <name type="scientific">Actinomadura vinacea</name>
    <dbReference type="NCBI Taxonomy" id="115336"/>
    <lineage>
        <taxon>Bacteria</taxon>
        <taxon>Bacillati</taxon>
        <taxon>Actinomycetota</taxon>
        <taxon>Actinomycetes</taxon>
        <taxon>Streptosporangiales</taxon>
        <taxon>Thermomonosporaceae</taxon>
        <taxon>Actinomadura</taxon>
    </lineage>
</organism>
<reference evidence="4" key="1">
    <citation type="journal article" date="2019" name="Int. J. Syst. Evol. Microbiol.">
        <title>The Global Catalogue of Microorganisms (GCM) 10K type strain sequencing project: providing services to taxonomists for standard genome sequencing and annotation.</title>
        <authorList>
            <consortium name="The Broad Institute Genomics Platform"/>
            <consortium name="The Broad Institute Genome Sequencing Center for Infectious Disease"/>
            <person name="Wu L."/>
            <person name="Ma J."/>
        </authorList>
    </citation>
    <scope>NUCLEOTIDE SEQUENCE [LARGE SCALE GENOMIC DNA]</scope>
    <source>
        <strain evidence="4">JCM 3325</strain>
    </source>
</reference>